<dbReference type="EMBL" id="VSRR010051563">
    <property type="protein sequence ID" value="MPC79600.1"/>
    <property type="molecule type" value="Genomic_DNA"/>
</dbReference>
<dbReference type="AlphaFoldDB" id="A0A5B7I4X8"/>
<evidence type="ECO:0000313" key="2">
    <source>
        <dbReference type="Proteomes" id="UP000324222"/>
    </source>
</evidence>
<dbReference type="Proteomes" id="UP000324222">
    <property type="component" value="Unassembled WGS sequence"/>
</dbReference>
<sequence length="32" mass="3662">MIPVSRPRGKEWRFLTALFIAGEDDPMNSDPD</sequence>
<gene>
    <name evidence="1" type="ORF">E2C01_074136</name>
</gene>
<protein>
    <submittedName>
        <fullName evidence="1">Uncharacterized protein</fullName>
    </submittedName>
</protein>
<accession>A0A5B7I4X8</accession>
<comment type="caution">
    <text evidence="1">The sequence shown here is derived from an EMBL/GenBank/DDBJ whole genome shotgun (WGS) entry which is preliminary data.</text>
</comment>
<name>A0A5B7I4X8_PORTR</name>
<keyword evidence="2" id="KW-1185">Reference proteome</keyword>
<evidence type="ECO:0000313" key="1">
    <source>
        <dbReference type="EMBL" id="MPC79600.1"/>
    </source>
</evidence>
<organism evidence="1 2">
    <name type="scientific">Portunus trituberculatus</name>
    <name type="common">Swimming crab</name>
    <name type="synonym">Neptunus trituberculatus</name>
    <dbReference type="NCBI Taxonomy" id="210409"/>
    <lineage>
        <taxon>Eukaryota</taxon>
        <taxon>Metazoa</taxon>
        <taxon>Ecdysozoa</taxon>
        <taxon>Arthropoda</taxon>
        <taxon>Crustacea</taxon>
        <taxon>Multicrustacea</taxon>
        <taxon>Malacostraca</taxon>
        <taxon>Eumalacostraca</taxon>
        <taxon>Eucarida</taxon>
        <taxon>Decapoda</taxon>
        <taxon>Pleocyemata</taxon>
        <taxon>Brachyura</taxon>
        <taxon>Eubrachyura</taxon>
        <taxon>Portunoidea</taxon>
        <taxon>Portunidae</taxon>
        <taxon>Portuninae</taxon>
        <taxon>Portunus</taxon>
    </lineage>
</organism>
<proteinExistence type="predicted"/>
<reference evidence="1 2" key="1">
    <citation type="submission" date="2019-05" db="EMBL/GenBank/DDBJ databases">
        <title>Another draft genome of Portunus trituberculatus and its Hox gene families provides insights of decapod evolution.</title>
        <authorList>
            <person name="Jeong J.-H."/>
            <person name="Song I."/>
            <person name="Kim S."/>
            <person name="Choi T."/>
            <person name="Kim D."/>
            <person name="Ryu S."/>
            <person name="Kim W."/>
        </authorList>
    </citation>
    <scope>NUCLEOTIDE SEQUENCE [LARGE SCALE GENOMIC DNA]</scope>
    <source>
        <tissue evidence="1">Muscle</tissue>
    </source>
</reference>